<evidence type="ECO:0000313" key="2">
    <source>
        <dbReference type="Proteomes" id="UP000664698"/>
    </source>
</evidence>
<comment type="caution">
    <text evidence="1">The sequence shown here is derived from an EMBL/GenBank/DDBJ whole genome shotgun (WGS) entry which is preliminary data.</text>
</comment>
<dbReference type="InterPro" id="IPR016181">
    <property type="entry name" value="Acyl_CoA_acyltransferase"/>
</dbReference>
<evidence type="ECO:0000313" key="1">
    <source>
        <dbReference type="EMBL" id="MBN7799309.1"/>
    </source>
</evidence>
<dbReference type="SUPFAM" id="SSF55729">
    <property type="entry name" value="Acyl-CoA N-acyltransferases (Nat)"/>
    <property type="match status" value="1"/>
</dbReference>
<organism evidence="1 2">
    <name type="scientific">Algoriphagus aestuariicola</name>
    <dbReference type="NCBI Taxonomy" id="1852016"/>
    <lineage>
        <taxon>Bacteria</taxon>
        <taxon>Pseudomonadati</taxon>
        <taxon>Bacteroidota</taxon>
        <taxon>Cytophagia</taxon>
        <taxon>Cytophagales</taxon>
        <taxon>Cyclobacteriaceae</taxon>
        <taxon>Algoriphagus</taxon>
    </lineage>
</organism>
<dbReference type="EMBL" id="JAFKCW010000001">
    <property type="protein sequence ID" value="MBN7799309.1"/>
    <property type="molecule type" value="Genomic_DNA"/>
</dbReference>
<evidence type="ECO:0008006" key="3">
    <source>
        <dbReference type="Google" id="ProtNLM"/>
    </source>
</evidence>
<keyword evidence="2" id="KW-1185">Reference proteome</keyword>
<proteinExistence type="predicted"/>
<name>A0ABS3BKF7_9BACT</name>
<accession>A0ABS3BKF7</accession>
<dbReference type="RefSeq" id="WP_206567311.1">
    <property type="nucleotide sequence ID" value="NZ_JAFKCW010000001.1"/>
</dbReference>
<dbReference type="Proteomes" id="UP000664698">
    <property type="component" value="Unassembled WGS sequence"/>
</dbReference>
<dbReference type="Gene3D" id="3.40.630.30">
    <property type="match status" value="1"/>
</dbReference>
<protein>
    <recommendedName>
        <fullName evidence="3">Acetyltransferase (GNAT) domain-containing protein</fullName>
    </recommendedName>
</protein>
<sequence length="309" mass="35213">MEAYRKGIIDSHELAVYSSIEESFPYFLRSCPTVGYPKQLDFRWLKKGKVKASITFAISERAEAISLPQSPFGGIFVEISLSSAELEKFVKAVVEELRRRQISLVKIVQPPKPYESGFDLINYLLYKNGFAQESVLSHQFFIGKKKIKKLAKKEQSKFQTKAKEMGAKVQAGPIQNFGFLQEIRAWNREKGFDANFDDKRLIAHVSEYPERYFLISVLKEDKAVAHTLAVQLTPDSFYYFLSAIQPRCALKNVGELCLFQLFQLAAEHNSNFIDLGSSDTDAGANHSLIFFKSRFSNDVCNKISWSLML</sequence>
<reference evidence="1 2" key="1">
    <citation type="submission" date="2021-03" db="EMBL/GenBank/DDBJ databases">
        <title>novel species isolated from a fishpond in China.</title>
        <authorList>
            <person name="Lu H."/>
            <person name="Cai Z."/>
        </authorList>
    </citation>
    <scope>NUCLEOTIDE SEQUENCE [LARGE SCALE GENOMIC DNA]</scope>
    <source>
        <strain evidence="1 2">JCM 31546</strain>
    </source>
</reference>
<gene>
    <name evidence="1" type="ORF">J0A67_00475</name>
</gene>